<evidence type="ECO:0000313" key="11">
    <source>
        <dbReference type="Proteomes" id="UP000266313"/>
    </source>
</evidence>
<dbReference type="CDD" id="cd01011">
    <property type="entry name" value="nicotinamidase"/>
    <property type="match status" value="1"/>
</dbReference>
<dbReference type="PANTHER" id="PTHR11080">
    <property type="entry name" value="PYRAZINAMIDASE/NICOTINAMIDASE"/>
    <property type="match status" value="1"/>
</dbReference>
<feature type="region of interest" description="Disordered" evidence="8">
    <location>
        <begin position="169"/>
        <end position="194"/>
    </location>
</feature>
<dbReference type="AlphaFoldDB" id="A0A250KYK0"/>
<comment type="similarity">
    <text evidence="1">Belongs to the isochorismatase family.</text>
</comment>
<evidence type="ECO:0000256" key="8">
    <source>
        <dbReference type="SAM" id="MobiDB-lite"/>
    </source>
</evidence>
<evidence type="ECO:0000256" key="5">
    <source>
        <dbReference type="ARBA" id="ARBA00037900"/>
    </source>
</evidence>
<dbReference type="GO" id="GO:0046872">
    <property type="term" value="F:metal ion binding"/>
    <property type="evidence" value="ECO:0007669"/>
    <property type="project" value="UniProtKB-KW"/>
</dbReference>
<evidence type="ECO:0000256" key="3">
    <source>
        <dbReference type="ARBA" id="ARBA00022723"/>
    </source>
</evidence>
<evidence type="ECO:0000256" key="1">
    <source>
        <dbReference type="ARBA" id="ARBA00006336"/>
    </source>
</evidence>
<organism evidence="10 11">
    <name type="scientific">Methylocaldum marinum</name>
    <dbReference type="NCBI Taxonomy" id="1432792"/>
    <lineage>
        <taxon>Bacteria</taxon>
        <taxon>Pseudomonadati</taxon>
        <taxon>Pseudomonadota</taxon>
        <taxon>Gammaproteobacteria</taxon>
        <taxon>Methylococcales</taxon>
        <taxon>Methylococcaceae</taxon>
        <taxon>Methylocaldum</taxon>
    </lineage>
</organism>
<name>A0A250KYK0_9GAMM</name>
<dbReference type="Proteomes" id="UP000266313">
    <property type="component" value="Chromosome"/>
</dbReference>
<evidence type="ECO:0000256" key="7">
    <source>
        <dbReference type="ARBA" id="ARBA00043224"/>
    </source>
</evidence>
<dbReference type="EC" id="3.5.1.19" evidence="6"/>
<keyword evidence="4 10" id="KW-0378">Hydrolase</keyword>
<sequence length="194" mass="21000">MTELEDALAPGDALIIVDVQNDFCPGGALPIENGNAVVPILNRWIAAAVSRNVPVYASRDWHPAGHVSFRQSGGPWPPHCLQDSEGARFHPDLKLPDSTVIVTKGVRFDRDQNSAFDQTGLARHLRKAGIKRLWIGGLAEDICVLATVLDARREGFEAILIREATRPVTPRGGEEARRKMQEAGAAVTGLTPAL</sequence>
<proteinExistence type="inferred from homology"/>
<dbReference type="InterPro" id="IPR036380">
    <property type="entry name" value="Isochorismatase-like_sf"/>
</dbReference>
<dbReference type="KEGG" id="mmai:sS8_4782"/>
<comment type="pathway">
    <text evidence="5">Cofactor biosynthesis; nicotinate biosynthesis; nicotinate from nicotinamide: step 1/1.</text>
</comment>
<accession>A0A250KYK0</accession>
<dbReference type="RefSeq" id="WP_119631833.1">
    <property type="nucleotide sequence ID" value="NZ_AP017928.1"/>
</dbReference>
<dbReference type="GO" id="GO:0019363">
    <property type="term" value="P:pyridine nucleotide biosynthetic process"/>
    <property type="evidence" value="ECO:0007669"/>
    <property type="project" value="UniProtKB-KW"/>
</dbReference>
<gene>
    <name evidence="10" type="ORF">sS8_4782</name>
</gene>
<evidence type="ECO:0000256" key="2">
    <source>
        <dbReference type="ARBA" id="ARBA00022642"/>
    </source>
</evidence>
<reference evidence="10 11" key="1">
    <citation type="submission" date="2016-12" db="EMBL/GenBank/DDBJ databases">
        <title>Genome sequencing of Methylocaldum marinum.</title>
        <authorList>
            <person name="Takeuchi M."/>
            <person name="Kamagata Y."/>
            <person name="Hiraoka S."/>
            <person name="Oshima K."/>
            <person name="Hattori M."/>
            <person name="Iwasaki W."/>
        </authorList>
    </citation>
    <scope>NUCLEOTIDE SEQUENCE [LARGE SCALE GENOMIC DNA]</scope>
    <source>
        <strain evidence="10 11">S8</strain>
    </source>
</reference>
<dbReference type="OrthoDB" id="9791276at2"/>
<evidence type="ECO:0000259" key="9">
    <source>
        <dbReference type="Pfam" id="PF00857"/>
    </source>
</evidence>
<evidence type="ECO:0000256" key="6">
    <source>
        <dbReference type="ARBA" id="ARBA00039017"/>
    </source>
</evidence>
<dbReference type="PANTHER" id="PTHR11080:SF2">
    <property type="entry name" value="LD05707P"/>
    <property type="match status" value="1"/>
</dbReference>
<dbReference type="GO" id="GO:0008936">
    <property type="term" value="F:nicotinamidase activity"/>
    <property type="evidence" value="ECO:0007669"/>
    <property type="project" value="UniProtKB-EC"/>
</dbReference>
<dbReference type="Pfam" id="PF00857">
    <property type="entry name" value="Isochorismatase"/>
    <property type="match status" value="1"/>
</dbReference>
<keyword evidence="2" id="KW-0662">Pyridine nucleotide biosynthesis</keyword>
<evidence type="ECO:0000256" key="4">
    <source>
        <dbReference type="ARBA" id="ARBA00022801"/>
    </source>
</evidence>
<feature type="compositionally biased region" description="Basic and acidic residues" evidence="8">
    <location>
        <begin position="172"/>
        <end position="181"/>
    </location>
</feature>
<dbReference type="EMBL" id="AP017928">
    <property type="protein sequence ID" value="BBA36705.1"/>
    <property type="molecule type" value="Genomic_DNA"/>
</dbReference>
<feature type="domain" description="Isochorismatase-like" evidence="9">
    <location>
        <begin position="13"/>
        <end position="189"/>
    </location>
</feature>
<dbReference type="InterPro" id="IPR052347">
    <property type="entry name" value="Isochorismatase_Nicotinamidase"/>
</dbReference>
<dbReference type="SUPFAM" id="SSF52499">
    <property type="entry name" value="Isochorismatase-like hydrolases"/>
    <property type="match status" value="1"/>
</dbReference>
<evidence type="ECO:0000313" key="10">
    <source>
        <dbReference type="EMBL" id="BBA36705.1"/>
    </source>
</evidence>
<dbReference type="InterPro" id="IPR000868">
    <property type="entry name" value="Isochorismatase-like_dom"/>
</dbReference>
<protein>
    <recommendedName>
        <fullName evidence="6">nicotinamidase</fullName>
        <ecNumber evidence="6">3.5.1.19</ecNumber>
    </recommendedName>
    <alternativeName>
        <fullName evidence="7">Nicotinamide deamidase</fullName>
    </alternativeName>
</protein>
<keyword evidence="3" id="KW-0479">Metal-binding</keyword>
<keyword evidence="11" id="KW-1185">Reference proteome</keyword>
<dbReference type="Gene3D" id="3.40.50.850">
    <property type="entry name" value="Isochorismatase-like"/>
    <property type="match status" value="1"/>
</dbReference>